<dbReference type="STRING" id="58343.AQJ46_18800"/>
<dbReference type="EMBL" id="LMWU01000018">
    <property type="protein sequence ID" value="KUN69814.1"/>
    <property type="molecule type" value="Genomic_DNA"/>
</dbReference>
<dbReference type="Pfam" id="PF24731">
    <property type="entry name" value="DUF7683"/>
    <property type="match status" value="1"/>
</dbReference>
<dbReference type="AlphaFoldDB" id="A0A101S967"/>
<protein>
    <recommendedName>
        <fullName evidence="1">DUF7683 domain-containing protein</fullName>
    </recommendedName>
</protein>
<accession>A0A101S967</accession>
<dbReference type="Proteomes" id="UP000053669">
    <property type="component" value="Unassembled WGS sequence"/>
</dbReference>
<reference evidence="2 3" key="1">
    <citation type="submission" date="2015-10" db="EMBL/GenBank/DDBJ databases">
        <title>Draft genome sequence of Streptomyces canus DSM 40017, type strain for the species Streptomyces canus.</title>
        <authorList>
            <person name="Ruckert C."/>
            <person name="Winkler A."/>
            <person name="Kalinowski J."/>
            <person name="Kampfer P."/>
            <person name="Glaeser S."/>
        </authorList>
    </citation>
    <scope>NUCLEOTIDE SEQUENCE [LARGE SCALE GENOMIC DNA]</scope>
    <source>
        <strain evidence="2 3">DSM 40017</strain>
    </source>
</reference>
<sequence length="78" mass="8449">MIGRLAISRFPKDDEFLDSSVDVTAVGVDALADLVGIVPDELVGDVPLTEEHAERVRQLTGITLDLETYDYFLDPGSG</sequence>
<organism evidence="2 3">
    <name type="scientific">Streptomyces canus</name>
    <dbReference type="NCBI Taxonomy" id="58343"/>
    <lineage>
        <taxon>Bacteria</taxon>
        <taxon>Bacillati</taxon>
        <taxon>Actinomycetota</taxon>
        <taxon>Actinomycetes</taxon>
        <taxon>Kitasatosporales</taxon>
        <taxon>Streptomycetaceae</taxon>
        <taxon>Streptomyces</taxon>
        <taxon>Streptomyces aurantiacus group</taxon>
    </lineage>
</organism>
<evidence type="ECO:0000313" key="2">
    <source>
        <dbReference type="EMBL" id="KUN69814.1"/>
    </source>
</evidence>
<dbReference type="InterPro" id="IPR056100">
    <property type="entry name" value="DUF7683"/>
</dbReference>
<dbReference type="RefSeq" id="WP_059206684.1">
    <property type="nucleotide sequence ID" value="NZ_KQ948660.1"/>
</dbReference>
<feature type="domain" description="DUF7683" evidence="1">
    <location>
        <begin position="7"/>
        <end position="73"/>
    </location>
</feature>
<comment type="caution">
    <text evidence="2">The sequence shown here is derived from an EMBL/GenBank/DDBJ whole genome shotgun (WGS) entry which is preliminary data.</text>
</comment>
<name>A0A101S967_9ACTN</name>
<evidence type="ECO:0000259" key="1">
    <source>
        <dbReference type="Pfam" id="PF24731"/>
    </source>
</evidence>
<evidence type="ECO:0000313" key="3">
    <source>
        <dbReference type="Proteomes" id="UP000053669"/>
    </source>
</evidence>
<proteinExistence type="predicted"/>
<gene>
    <name evidence="2" type="ORF">AQJ46_18800</name>
</gene>